<reference evidence="4" key="2">
    <citation type="submission" date="2021-04" db="EMBL/GenBank/DDBJ databases">
        <authorList>
            <person name="Gilroy R."/>
        </authorList>
    </citation>
    <scope>NUCLEOTIDE SEQUENCE</scope>
    <source>
        <strain evidence="4">ChiHjej13B12-24818</strain>
    </source>
</reference>
<dbReference type="PANTHER" id="PTHR30388:SF4">
    <property type="entry name" value="MOLYBDENUM COFACTOR INSERTION CHAPERONE PAOD"/>
    <property type="match status" value="1"/>
</dbReference>
<organism evidence="4 5">
    <name type="scientific">Candidatus Brachybacterium merdavium</name>
    <dbReference type="NCBI Taxonomy" id="2838513"/>
    <lineage>
        <taxon>Bacteria</taxon>
        <taxon>Bacillati</taxon>
        <taxon>Actinomycetota</taxon>
        <taxon>Actinomycetes</taxon>
        <taxon>Micrococcales</taxon>
        <taxon>Dermabacteraceae</taxon>
        <taxon>Brachybacterium</taxon>
    </lineage>
</organism>
<evidence type="ECO:0000259" key="3">
    <source>
        <dbReference type="Pfam" id="PF13478"/>
    </source>
</evidence>
<dbReference type="InterPro" id="IPR003777">
    <property type="entry name" value="XdhC_CoxI"/>
</dbReference>
<reference evidence="4" key="1">
    <citation type="journal article" date="2021" name="PeerJ">
        <title>Extensive microbial diversity within the chicken gut microbiome revealed by metagenomics and culture.</title>
        <authorList>
            <person name="Gilroy R."/>
            <person name="Ravi A."/>
            <person name="Getino M."/>
            <person name="Pursley I."/>
            <person name="Horton D.L."/>
            <person name="Alikhan N.F."/>
            <person name="Baker D."/>
            <person name="Gharbi K."/>
            <person name="Hall N."/>
            <person name="Watson M."/>
            <person name="Adriaenssens E.M."/>
            <person name="Foster-Nyarko E."/>
            <person name="Jarju S."/>
            <person name="Secka A."/>
            <person name="Antonio M."/>
            <person name="Oren A."/>
            <person name="Chaudhuri R.R."/>
            <person name="La Ragione R."/>
            <person name="Hildebrand F."/>
            <person name="Pallen M.J."/>
        </authorList>
    </citation>
    <scope>NUCLEOTIDE SEQUENCE</scope>
    <source>
        <strain evidence="4">ChiHjej13B12-24818</strain>
    </source>
</reference>
<sequence>MLDVLEIAQQRLHHDVPPLACAIATIVGTEGSVPRPVGTSMLVDAEGGIRGSLSGGCVEGAVLEACQEALETGTSTLLHFGVSEDDAFAVGLMCGGTLEVLVQPFQPGAPVQPGARGGAPLPPGAPDPGAAQAMDMIGVATRLPARAAHSSRPTASDSAPPPTVAVLTGAEELERALQPLLPKQILETAASQAATMIRSGRPGTIRLAPPEGLGEPIELFIEPRTRPAHLVVFGANAFGQALVAGARPLDLRITLCDQRPAFTDPASFPGAEVIRAWPHEFFAEASRSGDLDERSMICVLTHDPKVDVPALSAALEADVAYVGAMGSRRSDRERRAALREAGVSGEALARLRSPIGLDLGAVTPAEVAVAILAEILAVRANRSSVGPLRDGEGPLHPSTS</sequence>
<gene>
    <name evidence="4" type="ORF">H9786_13170</name>
</gene>
<dbReference type="Pfam" id="PF02625">
    <property type="entry name" value="XdhC_CoxI"/>
    <property type="match status" value="1"/>
</dbReference>
<protein>
    <submittedName>
        <fullName evidence="4">XdhC family protein</fullName>
    </submittedName>
</protein>
<dbReference type="AlphaFoldDB" id="A0A9D2RQZ0"/>
<comment type="caution">
    <text evidence="4">The sequence shown here is derived from an EMBL/GenBank/DDBJ whole genome shotgun (WGS) entry which is preliminary data.</text>
</comment>
<dbReference type="InterPro" id="IPR027051">
    <property type="entry name" value="XdhC_Rossmann_dom"/>
</dbReference>
<evidence type="ECO:0000256" key="1">
    <source>
        <dbReference type="SAM" id="MobiDB-lite"/>
    </source>
</evidence>
<dbReference type="InterPro" id="IPR052698">
    <property type="entry name" value="MoCofactor_Util/Proc"/>
</dbReference>
<evidence type="ECO:0000313" key="5">
    <source>
        <dbReference type="Proteomes" id="UP000823823"/>
    </source>
</evidence>
<evidence type="ECO:0000313" key="4">
    <source>
        <dbReference type="EMBL" id="HJB11452.1"/>
    </source>
</evidence>
<accession>A0A9D2RQZ0</accession>
<dbReference type="Proteomes" id="UP000823823">
    <property type="component" value="Unassembled WGS sequence"/>
</dbReference>
<dbReference type="EMBL" id="DWZH01000102">
    <property type="protein sequence ID" value="HJB11452.1"/>
    <property type="molecule type" value="Genomic_DNA"/>
</dbReference>
<dbReference type="Pfam" id="PF13478">
    <property type="entry name" value="XdhC_C"/>
    <property type="match status" value="1"/>
</dbReference>
<feature type="region of interest" description="Disordered" evidence="1">
    <location>
        <begin position="109"/>
        <end position="131"/>
    </location>
</feature>
<feature type="domain" description="XdhC Rossmann" evidence="3">
    <location>
        <begin position="230"/>
        <end position="375"/>
    </location>
</feature>
<dbReference type="Gene3D" id="3.40.50.720">
    <property type="entry name" value="NAD(P)-binding Rossmann-like Domain"/>
    <property type="match status" value="1"/>
</dbReference>
<proteinExistence type="predicted"/>
<feature type="domain" description="XdhC- CoxI" evidence="2">
    <location>
        <begin position="20"/>
        <end position="81"/>
    </location>
</feature>
<name>A0A9D2RQZ0_9MICO</name>
<evidence type="ECO:0000259" key="2">
    <source>
        <dbReference type="Pfam" id="PF02625"/>
    </source>
</evidence>
<dbReference type="PANTHER" id="PTHR30388">
    <property type="entry name" value="ALDEHYDE OXIDOREDUCTASE MOLYBDENUM COFACTOR ASSEMBLY PROTEIN"/>
    <property type="match status" value="1"/>
</dbReference>